<dbReference type="KEGG" id="hoh:Hoch_5415"/>
<evidence type="ECO:0000256" key="2">
    <source>
        <dbReference type="ARBA" id="ARBA00006472"/>
    </source>
</evidence>
<dbReference type="PANTHER" id="PTHR12599">
    <property type="entry name" value="PTERIN-4-ALPHA-CARBINOLAMINE DEHYDRATASE"/>
    <property type="match status" value="1"/>
</dbReference>
<dbReference type="SUPFAM" id="SSF55248">
    <property type="entry name" value="PCD-like"/>
    <property type="match status" value="1"/>
</dbReference>
<dbReference type="HOGENOM" id="CLU_081974_3_2_7"/>
<dbReference type="NCBIfam" id="NF002017">
    <property type="entry name" value="PRK00823.1-2"/>
    <property type="match status" value="1"/>
</dbReference>
<keyword evidence="3 4" id="KW-0456">Lyase</keyword>
<organism evidence="5 6">
    <name type="scientific">Haliangium ochraceum (strain DSM 14365 / JCM 11303 / SMP-2)</name>
    <dbReference type="NCBI Taxonomy" id="502025"/>
    <lineage>
        <taxon>Bacteria</taxon>
        <taxon>Pseudomonadati</taxon>
        <taxon>Myxococcota</taxon>
        <taxon>Polyangia</taxon>
        <taxon>Haliangiales</taxon>
        <taxon>Kofleriaceae</taxon>
        <taxon>Haliangium</taxon>
    </lineage>
</organism>
<dbReference type="GO" id="GO:0008124">
    <property type="term" value="F:4-alpha-hydroxytetrahydrobiopterin dehydratase activity"/>
    <property type="evidence" value="ECO:0007669"/>
    <property type="project" value="UniProtKB-UniRule"/>
</dbReference>
<gene>
    <name evidence="5" type="ordered locus">Hoch_5415</name>
</gene>
<evidence type="ECO:0000313" key="6">
    <source>
        <dbReference type="Proteomes" id="UP000001880"/>
    </source>
</evidence>
<evidence type="ECO:0000256" key="3">
    <source>
        <dbReference type="ARBA" id="ARBA00023239"/>
    </source>
</evidence>
<dbReference type="EC" id="4.2.1.96" evidence="4"/>
<reference evidence="5 6" key="1">
    <citation type="journal article" date="2010" name="Stand. Genomic Sci.">
        <title>Complete genome sequence of Haliangium ochraceum type strain (SMP-2).</title>
        <authorList>
            <consortium name="US DOE Joint Genome Institute (JGI-PGF)"/>
            <person name="Ivanova N."/>
            <person name="Daum C."/>
            <person name="Lang E."/>
            <person name="Abt B."/>
            <person name="Kopitz M."/>
            <person name="Saunders E."/>
            <person name="Lapidus A."/>
            <person name="Lucas S."/>
            <person name="Glavina Del Rio T."/>
            <person name="Nolan M."/>
            <person name="Tice H."/>
            <person name="Copeland A."/>
            <person name="Cheng J.F."/>
            <person name="Chen F."/>
            <person name="Bruce D."/>
            <person name="Goodwin L."/>
            <person name="Pitluck S."/>
            <person name="Mavromatis K."/>
            <person name="Pati A."/>
            <person name="Mikhailova N."/>
            <person name="Chen A."/>
            <person name="Palaniappan K."/>
            <person name="Land M."/>
            <person name="Hauser L."/>
            <person name="Chang Y.J."/>
            <person name="Jeffries C.D."/>
            <person name="Detter J.C."/>
            <person name="Brettin T."/>
            <person name="Rohde M."/>
            <person name="Goker M."/>
            <person name="Bristow J."/>
            <person name="Markowitz V."/>
            <person name="Eisen J.A."/>
            <person name="Hugenholtz P."/>
            <person name="Kyrpides N.C."/>
            <person name="Klenk H.P."/>
        </authorList>
    </citation>
    <scope>NUCLEOTIDE SEQUENCE [LARGE SCALE GENOMIC DNA]</scope>
    <source>
        <strain evidence="6">DSM 14365 / CIP 107738 / JCM 11303 / AJ 13395 / SMP-2</strain>
    </source>
</reference>
<dbReference type="eggNOG" id="COG2154">
    <property type="taxonomic scope" value="Bacteria"/>
</dbReference>
<dbReference type="PANTHER" id="PTHR12599:SF0">
    <property type="entry name" value="PTERIN-4-ALPHA-CARBINOLAMINE DEHYDRATASE"/>
    <property type="match status" value="1"/>
</dbReference>
<proteinExistence type="inferred from homology"/>
<dbReference type="NCBIfam" id="NF002018">
    <property type="entry name" value="PRK00823.1-3"/>
    <property type="match status" value="1"/>
</dbReference>
<keyword evidence="6" id="KW-1185">Reference proteome</keyword>
<dbReference type="InterPro" id="IPR036428">
    <property type="entry name" value="PCD_sf"/>
</dbReference>
<name>D0LYN3_HALO1</name>
<dbReference type="AlphaFoldDB" id="D0LYN3"/>
<comment type="catalytic activity">
    <reaction evidence="1 4">
        <text>(4aS,6R)-4a-hydroxy-L-erythro-5,6,7,8-tetrahydrobiopterin = (6R)-L-erythro-6,7-dihydrobiopterin + H2O</text>
        <dbReference type="Rhea" id="RHEA:11920"/>
        <dbReference type="ChEBI" id="CHEBI:15377"/>
        <dbReference type="ChEBI" id="CHEBI:15642"/>
        <dbReference type="ChEBI" id="CHEBI:43120"/>
        <dbReference type="EC" id="4.2.1.96"/>
    </reaction>
</comment>
<dbReference type="Gene3D" id="3.30.1360.20">
    <property type="entry name" value="Transcriptional coactivator/pterin dehydratase"/>
    <property type="match status" value="1"/>
</dbReference>
<dbReference type="GO" id="GO:0006729">
    <property type="term" value="P:tetrahydrobiopterin biosynthetic process"/>
    <property type="evidence" value="ECO:0007669"/>
    <property type="project" value="InterPro"/>
</dbReference>
<dbReference type="Pfam" id="PF01329">
    <property type="entry name" value="Pterin_4a"/>
    <property type="match status" value="1"/>
</dbReference>
<evidence type="ECO:0000256" key="1">
    <source>
        <dbReference type="ARBA" id="ARBA00001554"/>
    </source>
</evidence>
<dbReference type="EMBL" id="CP001804">
    <property type="protein sequence ID" value="ACY17899.1"/>
    <property type="molecule type" value="Genomic_DNA"/>
</dbReference>
<dbReference type="HAMAP" id="MF_00434">
    <property type="entry name" value="Pterin_4_alpha"/>
    <property type="match status" value="1"/>
</dbReference>
<dbReference type="CDD" id="cd00914">
    <property type="entry name" value="PCD_DCoH_subfamily_b"/>
    <property type="match status" value="1"/>
</dbReference>
<evidence type="ECO:0000313" key="5">
    <source>
        <dbReference type="EMBL" id="ACY17899.1"/>
    </source>
</evidence>
<accession>D0LYN3</accession>
<comment type="similarity">
    <text evidence="2 4">Belongs to the pterin-4-alpha-carbinolamine dehydratase family.</text>
</comment>
<evidence type="ECO:0000256" key="4">
    <source>
        <dbReference type="HAMAP-Rule" id="MF_00434"/>
    </source>
</evidence>
<dbReference type="InterPro" id="IPR001533">
    <property type="entry name" value="Pterin_deHydtase"/>
</dbReference>
<protein>
    <recommendedName>
        <fullName evidence="4">Putative pterin-4-alpha-carbinolamine dehydratase</fullName>
        <shortName evidence="4">PHS</shortName>
        <ecNumber evidence="4">4.2.1.96</ecNumber>
    </recommendedName>
    <alternativeName>
        <fullName evidence="4">4-alpha-hydroxy-tetrahydropterin dehydratase</fullName>
    </alternativeName>
    <alternativeName>
        <fullName evidence="4">Pterin carbinolamine dehydratase</fullName>
        <shortName evidence="4">PCD</shortName>
    </alternativeName>
</protein>
<dbReference type="Proteomes" id="UP000001880">
    <property type="component" value="Chromosome"/>
</dbReference>
<sequence length="107" mass="12195">MRYAGRMSQIRKLTREEIDSELAKHPAWSLADDKLHRELRFASFVEAFAFMSGVAVVAESMNHHPEWFNVYNRVSVDLSTHDVSGISERDFALAARIDEIAGRLSDN</sequence>
<dbReference type="STRING" id="502025.Hoch_5415"/>